<feature type="region of interest" description="Disordered" evidence="4">
    <location>
        <begin position="168"/>
        <end position="189"/>
    </location>
</feature>
<name>A0AAN6G7Z7_9BASI</name>
<feature type="compositionally biased region" description="Basic residues" evidence="4">
    <location>
        <begin position="924"/>
        <end position="934"/>
    </location>
</feature>
<dbReference type="PANTHER" id="PTHR15052">
    <property type="entry name" value="RNA POLYMERASE III TRANSCRIPTION INITIATION FACTOR COMPLEX SUBUNIT"/>
    <property type="match status" value="1"/>
</dbReference>
<feature type="compositionally biased region" description="Acidic residues" evidence="4">
    <location>
        <begin position="1008"/>
        <end position="1019"/>
    </location>
</feature>
<feature type="region of interest" description="Disordered" evidence="4">
    <location>
        <begin position="374"/>
        <end position="403"/>
    </location>
</feature>
<comment type="subcellular location">
    <subcellularLocation>
        <location evidence="1">Nucleus</location>
    </subcellularLocation>
</comment>
<evidence type="ECO:0000256" key="2">
    <source>
        <dbReference type="ARBA" id="ARBA00023163"/>
    </source>
</evidence>
<gene>
    <name evidence="5" type="ORF">OC842_005421</name>
</gene>
<dbReference type="GO" id="GO:0000127">
    <property type="term" value="C:transcription factor TFIIIC complex"/>
    <property type="evidence" value="ECO:0007669"/>
    <property type="project" value="TreeGrafter"/>
</dbReference>
<evidence type="ECO:0000256" key="4">
    <source>
        <dbReference type="SAM" id="MobiDB-lite"/>
    </source>
</evidence>
<keyword evidence="6" id="KW-1185">Reference proteome</keyword>
<protein>
    <submittedName>
        <fullName evidence="5">Uncharacterized protein</fullName>
    </submittedName>
</protein>
<feature type="region of interest" description="Disordered" evidence="4">
    <location>
        <begin position="219"/>
        <end position="250"/>
    </location>
</feature>
<dbReference type="PANTHER" id="PTHR15052:SF2">
    <property type="entry name" value="GENERAL TRANSCRIPTION FACTOR 3C POLYPEPTIDE 2"/>
    <property type="match status" value="1"/>
</dbReference>
<evidence type="ECO:0000313" key="6">
    <source>
        <dbReference type="Proteomes" id="UP001176521"/>
    </source>
</evidence>
<dbReference type="Gene3D" id="2.130.10.10">
    <property type="entry name" value="YVTN repeat-like/Quinoprotein amine dehydrogenase"/>
    <property type="match status" value="1"/>
</dbReference>
<dbReference type="InterPro" id="IPR015943">
    <property type="entry name" value="WD40/YVTN_repeat-like_dom_sf"/>
</dbReference>
<evidence type="ECO:0000256" key="1">
    <source>
        <dbReference type="ARBA" id="ARBA00004123"/>
    </source>
</evidence>
<evidence type="ECO:0000313" key="5">
    <source>
        <dbReference type="EMBL" id="KAK0525697.1"/>
    </source>
</evidence>
<dbReference type="AlphaFoldDB" id="A0AAN6G7Z7"/>
<feature type="compositionally biased region" description="Acidic residues" evidence="4">
    <location>
        <begin position="28"/>
        <end position="41"/>
    </location>
</feature>
<dbReference type="GO" id="GO:0006383">
    <property type="term" value="P:transcription by RNA polymerase III"/>
    <property type="evidence" value="ECO:0007669"/>
    <property type="project" value="TreeGrafter"/>
</dbReference>
<dbReference type="Proteomes" id="UP001176521">
    <property type="component" value="Unassembled WGS sequence"/>
</dbReference>
<keyword evidence="3" id="KW-0539">Nucleus</keyword>
<feature type="compositionally biased region" description="Basic and acidic residues" evidence="4">
    <location>
        <begin position="385"/>
        <end position="395"/>
    </location>
</feature>
<accession>A0AAN6G7Z7</accession>
<dbReference type="InterPro" id="IPR052416">
    <property type="entry name" value="GTF3C_component"/>
</dbReference>
<dbReference type="EMBL" id="JAPDMQ010000386">
    <property type="protein sequence ID" value="KAK0525697.1"/>
    <property type="molecule type" value="Genomic_DNA"/>
</dbReference>
<feature type="compositionally biased region" description="Low complexity" evidence="4">
    <location>
        <begin position="955"/>
        <end position="970"/>
    </location>
</feature>
<sequence>MSTARASLRGAVDDEDDDEYTLDHAIAEEDGDGNEDEDAEGDASTGGDARRRAIEKIMDTNKSAMWRPNKAGPSFPPASIKIATPVAWPADGLPSQIGFRPQPPLGSPAALDDAETVLGMHRPREDVRRHVLAGVMEQMKEAQDMEWYPGKIFDPRVERQMVLEADRRASGEAVESSTGKDSNGGFDLPFRHSALDKKRYELMDEKSAQAFMVARTTVRRASNAPAPATEPDEPPASSPPNMDDPPTVADGLSRLSIAEQHVAKFEEVGPRNDAAHGGIKIEAGIAPDRKSLQIPVLGSCNLPGSGKGEAKETVHMINAGGFVYDVAWRPVPPVLAQGPEYLVVSASDDINVRTCKGQTCPPGTPGVLQLWSIRPQPSSSAPADDGGKGKARATDADENAQSKADSTVALEMMIYHEYGTALALAWCPNGHDYRSQPVRDQRRPARRLGVLAGVFLDGTARILAIPHPDDVRTCQSSPSGSTARGPVRIKLAAALHLQSFGAIPTCISWAGGELLAAGCSRGHVAVWRTGDALRAGAETVRPSHFLPFSEDYISSIAWSLIPYQSASGTFEPDAPHLPHVLFVSDLGTNNALLDLHDPFMGSTSYHQRSRGMLNKVAWCPQLELFIGDTSDNTVRVTVQRLGMYGISKRVAQAYGRIVSMSTSGWHPFLAYGSTDGAVRLINVVRSSVIHRKGATAHPCIKAFRLDHDRATGELRLLDDLLPEFVTQVQDEDDTRRKKARFRQGQFHDPVPWHPAIGVHALAWNPNMGRSHLLASGLGVGLVRIDRFEMGSVMMSGSMPAPIEWAKRKAQSQSTTGGDGHQRAIFFDDLVEQANVVSFLAIDDKVAREAIADIEDDYITSIKAILTKTRVLQKALHDCLGGPAVDAAERPEAEASSIPAGDAGPSIHAGDVMASILGAAEGQVKRKRGRPRKHPLPAPSALPEVEGPSSDLAGRAPAPAAPVQPADSSVAGFEEPGSDAASGPAPTVPILPVASSLPGESGQDQSLMDVDDKDTEEDQLDPFSLGDSIHAPPS</sequence>
<feature type="region of interest" description="Disordered" evidence="4">
    <location>
        <begin position="921"/>
        <end position="1033"/>
    </location>
</feature>
<proteinExistence type="predicted"/>
<evidence type="ECO:0000256" key="3">
    <source>
        <dbReference type="ARBA" id="ARBA00023242"/>
    </source>
</evidence>
<reference evidence="5" key="1">
    <citation type="journal article" date="2023" name="PhytoFront">
        <title>Draft Genome Resources of Seven Strains of Tilletia horrida, Causal Agent of Kernel Smut of Rice.</title>
        <authorList>
            <person name="Khanal S."/>
            <person name="Antony Babu S."/>
            <person name="Zhou X.G."/>
        </authorList>
    </citation>
    <scope>NUCLEOTIDE SEQUENCE</scope>
    <source>
        <strain evidence="5">TX3</strain>
    </source>
</reference>
<comment type="caution">
    <text evidence="5">The sequence shown here is derived from an EMBL/GenBank/DDBJ whole genome shotgun (WGS) entry which is preliminary data.</text>
</comment>
<feature type="region of interest" description="Disordered" evidence="4">
    <location>
        <begin position="1"/>
        <end position="52"/>
    </location>
</feature>
<dbReference type="SUPFAM" id="SSF50978">
    <property type="entry name" value="WD40 repeat-like"/>
    <property type="match status" value="1"/>
</dbReference>
<dbReference type="InterPro" id="IPR036322">
    <property type="entry name" value="WD40_repeat_dom_sf"/>
</dbReference>
<organism evidence="5 6">
    <name type="scientific">Tilletia horrida</name>
    <dbReference type="NCBI Taxonomy" id="155126"/>
    <lineage>
        <taxon>Eukaryota</taxon>
        <taxon>Fungi</taxon>
        <taxon>Dikarya</taxon>
        <taxon>Basidiomycota</taxon>
        <taxon>Ustilaginomycotina</taxon>
        <taxon>Exobasidiomycetes</taxon>
        <taxon>Tilletiales</taxon>
        <taxon>Tilletiaceae</taxon>
        <taxon>Tilletia</taxon>
    </lineage>
</organism>
<keyword evidence="2" id="KW-0804">Transcription</keyword>
<dbReference type="GO" id="GO:0005634">
    <property type="term" value="C:nucleus"/>
    <property type="evidence" value="ECO:0007669"/>
    <property type="project" value="UniProtKB-SubCell"/>
</dbReference>